<evidence type="ECO:0000313" key="2">
    <source>
        <dbReference type="EMBL" id="TNM92761.1"/>
    </source>
</evidence>
<name>A0A4Z2BK68_9TELE</name>
<sequence length="190" mass="20794">MLADMGCSWSSETSVQALRAADVKGSEDETGFKLDGRGDSAVSKGTADSGVVIEDGHVSALPGVVPGKPNLTSVTDGVLDRNRQDDIQLQSSEILEELENEGIIPVGQRDSVAGEAYSIMLDDGEAVRRRPPARLESLKAARKQSLPSREKCEEKMRLVEERRKLRENEIKTRLRAKSARVRVPAPTYHL</sequence>
<dbReference type="Proteomes" id="UP000516260">
    <property type="component" value="Chromosome 20"/>
</dbReference>
<evidence type="ECO:0000313" key="3">
    <source>
        <dbReference type="Proteomes" id="UP000516260"/>
    </source>
</evidence>
<organism evidence="2 3">
    <name type="scientific">Takifugu bimaculatus</name>
    <dbReference type="NCBI Taxonomy" id="433685"/>
    <lineage>
        <taxon>Eukaryota</taxon>
        <taxon>Metazoa</taxon>
        <taxon>Chordata</taxon>
        <taxon>Craniata</taxon>
        <taxon>Vertebrata</taxon>
        <taxon>Euteleostomi</taxon>
        <taxon>Actinopterygii</taxon>
        <taxon>Neopterygii</taxon>
        <taxon>Teleostei</taxon>
        <taxon>Neoteleostei</taxon>
        <taxon>Acanthomorphata</taxon>
        <taxon>Eupercaria</taxon>
        <taxon>Tetraodontiformes</taxon>
        <taxon>Tetradontoidea</taxon>
        <taxon>Tetraodontidae</taxon>
        <taxon>Takifugu</taxon>
    </lineage>
</organism>
<evidence type="ECO:0008006" key="4">
    <source>
        <dbReference type="Google" id="ProtNLM"/>
    </source>
</evidence>
<evidence type="ECO:0000256" key="1">
    <source>
        <dbReference type="SAM" id="MobiDB-lite"/>
    </source>
</evidence>
<comment type="caution">
    <text evidence="2">The sequence shown here is derived from an EMBL/GenBank/DDBJ whole genome shotgun (WGS) entry which is preliminary data.</text>
</comment>
<dbReference type="InterPro" id="IPR000956">
    <property type="entry name" value="Stathmin_fam"/>
</dbReference>
<keyword evidence="3" id="KW-1185">Reference proteome</keyword>
<feature type="compositionally biased region" description="Basic and acidic residues" evidence="1">
    <location>
        <begin position="21"/>
        <end position="38"/>
    </location>
</feature>
<accession>A0A4Z2BK68</accession>
<protein>
    <recommendedName>
        <fullName evidence="4">Stathmin</fullName>
    </recommendedName>
</protein>
<reference evidence="2 3" key="1">
    <citation type="submission" date="2019-04" db="EMBL/GenBank/DDBJ databases">
        <title>The sequence and de novo assembly of Takifugu bimaculatus genome using PacBio and Hi-C technologies.</title>
        <authorList>
            <person name="Xu P."/>
            <person name="Liu B."/>
            <person name="Zhou Z."/>
        </authorList>
    </citation>
    <scope>NUCLEOTIDE SEQUENCE [LARGE SCALE GENOMIC DNA]</scope>
    <source>
        <strain evidence="2">TB-2018</strain>
        <tissue evidence="2">Muscle</tissue>
    </source>
</reference>
<feature type="region of interest" description="Disordered" evidence="1">
    <location>
        <begin position="1"/>
        <end position="45"/>
    </location>
</feature>
<dbReference type="AlphaFoldDB" id="A0A4Z2BK68"/>
<dbReference type="PANTHER" id="PTHR10104:SF20">
    <property type="entry name" value="STATHMIN DOMAIN-CONTAINING PROTEIN 1"/>
    <property type="match status" value="1"/>
</dbReference>
<dbReference type="PANTHER" id="PTHR10104">
    <property type="entry name" value="STATHMIN"/>
    <property type="match status" value="1"/>
</dbReference>
<proteinExistence type="predicted"/>
<gene>
    <name evidence="2" type="ORF">fugu_018163</name>
</gene>
<dbReference type="GO" id="GO:0031110">
    <property type="term" value="P:regulation of microtubule polymerization or depolymerization"/>
    <property type="evidence" value="ECO:0007669"/>
    <property type="project" value="InterPro"/>
</dbReference>
<dbReference type="EMBL" id="SWLE01000013">
    <property type="protein sequence ID" value="TNM92761.1"/>
    <property type="molecule type" value="Genomic_DNA"/>
</dbReference>